<protein>
    <submittedName>
        <fullName evidence="2">Helix-turn-helix domain-containing protein</fullName>
    </submittedName>
</protein>
<evidence type="ECO:0000313" key="2">
    <source>
        <dbReference type="EMBL" id="MBE5054751.1"/>
    </source>
</evidence>
<sequence length="109" mass="12357">MDTLERIFELADKKFPEQQAFASALGVKPSIVSQWKNKITKSYERRLPKIAEVLGTSVEYLTTGDEKSPTDPEAGEREREFVRLFEKLTAEQQDLVLAQLQGIVASQDK</sequence>
<gene>
    <name evidence="2" type="ORF">INF37_01865</name>
</gene>
<proteinExistence type="predicted"/>
<dbReference type="Pfam" id="PF01381">
    <property type="entry name" value="HTH_3"/>
    <property type="match status" value="1"/>
</dbReference>
<dbReference type="SUPFAM" id="SSF47413">
    <property type="entry name" value="lambda repressor-like DNA-binding domains"/>
    <property type="match status" value="1"/>
</dbReference>
<dbReference type="InterPro" id="IPR001387">
    <property type="entry name" value="Cro/C1-type_HTH"/>
</dbReference>
<evidence type="ECO:0000313" key="3">
    <source>
        <dbReference type="Proteomes" id="UP000806211"/>
    </source>
</evidence>
<dbReference type="RefSeq" id="WP_193536028.1">
    <property type="nucleotide sequence ID" value="NZ_JADCKF010000001.1"/>
</dbReference>
<evidence type="ECO:0000259" key="1">
    <source>
        <dbReference type="PROSITE" id="PS50943"/>
    </source>
</evidence>
<comment type="caution">
    <text evidence="2">The sequence shown here is derived from an EMBL/GenBank/DDBJ whole genome shotgun (WGS) entry which is preliminary data.</text>
</comment>
<dbReference type="InterPro" id="IPR010982">
    <property type="entry name" value="Lambda_DNA-bd_dom_sf"/>
</dbReference>
<feature type="domain" description="HTH cro/C1-type" evidence="1">
    <location>
        <begin position="18"/>
        <end position="61"/>
    </location>
</feature>
<name>A0ABR9R7T5_9FIRM</name>
<dbReference type="PROSITE" id="PS50943">
    <property type="entry name" value="HTH_CROC1"/>
    <property type="match status" value="1"/>
</dbReference>
<dbReference type="EMBL" id="JADCKF010000001">
    <property type="protein sequence ID" value="MBE5054751.1"/>
    <property type="molecule type" value="Genomic_DNA"/>
</dbReference>
<dbReference type="Gene3D" id="1.10.260.40">
    <property type="entry name" value="lambda repressor-like DNA-binding domains"/>
    <property type="match status" value="1"/>
</dbReference>
<dbReference type="CDD" id="cd00093">
    <property type="entry name" value="HTH_XRE"/>
    <property type="match status" value="1"/>
</dbReference>
<dbReference type="Proteomes" id="UP000806211">
    <property type="component" value="Unassembled WGS sequence"/>
</dbReference>
<keyword evidence="3" id="KW-1185">Reference proteome</keyword>
<accession>A0ABR9R7T5</accession>
<reference evidence="2 3" key="1">
    <citation type="submission" date="2020-10" db="EMBL/GenBank/DDBJ databases">
        <title>ChiBAC.</title>
        <authorList>
            <person name="Zenner C."/>
            <person name="Hitch T.C.A."/>
            <person name="Clavel T."/>
        </authorList>
    </citation>
    <scope>NUCLEOTIDE SEQUENCE [LARGE SCALE GENOMIC DNA]</scope>
    <source>
        <strain evidence="2 3">DSM 107456</strain>
    </source>
</reference>
<organism evidence="2 3">
    <name type="scientific">Pseudoflavonifractor gallinarum</name>
    <dbReference type="NCBI Taxonomy" id="2779352"/>
    <lineage>
        <taxon>Bacteria</taxon>
        <taxon>Bacillati</taxon>
        <taxon>Bacillota</taxon>
        <taxon>Clostridia</taxon>
        <taxon>Eubacteriales</taxon>
        <taxon>Oscillospiraceae</taxon>
        <taxon>Pseudoflavonifractor</taxon>
    </lineage>
</organism>